<comment type="caution">
    <text evidence="1">The sequence shown here is derived from an EMBL/GenBank/DDBJ whole genome shotgun (WGS) entry which is preliminary data.</text>
</comment>
<evidence type="ECO:0000313" key="2">
    <source>
        <dbReference type="Proteomes" id="UP001140562"/>
    </source>
</evidence>
<reference evidence="1" key="1">
    <citation type="submission" date="2022-10" db="EMBL/GenBank/DDBJ databases">
        <title>Tapping the CABI collections for fungal endophytes: first genome assemblies for Collariella, Neodidymelliopsis, Ascochyta clinopodiicola, Didymella pomorum, Didymosphaeria variabile, Neocosmospora piperis and Neocucurbitaria cava.</title>
        <authorList>
            <person name="Hill R."/>
        </authorList>
    </citation>
    <scope>NUCLEOTIDE SEQUENCE</scope>
    <source>
        <strain evidence="1">IMI 360193</strain>
    </source>
</reference>
<name>A0A9W8WSH9_9PLEO</name>
<dbReference type="EMBL" id="JAPEUV010000131">
    <property type="protein sequence ID" value="KAJ4331995.1"/>
    <property type="molecule type" value="Genomic_DNA"/>
</dbReference>
<gene>
    <name evidence="1" type="ORF">N0V87_008735</name>
</gene>
<keyword evidence="2" id="KW-1185">Reference proteome</keyword>
<organism evidence="1 2">
    <name type="scientific">Didymella glomerata</name>
    <dbReference type="NCBI Taxonomy" id="749621"/>
    <lineage>
        <taxon>Eukaryota</taxon>
        <taxon>Fungi</taxon>
        <taxon>Dikarya</taxon>
        <taxon>Ascomycota</taxon>
        <taxon>Pezizomycotina</taxon>
        <taxon>Dothideomycetes</taxon>
        <taxon>Pleosporomycetidae</taxon>
        <taxon>Pleosporales</taxon>
        <taxon>Pleosporineae</taxon>
        <taxon>Didymellaceae</taxon>
        <taxon>Didymella</taxon>
    </lineage>
</organism>
<dbReference type="AlphaFoldDB" id="A0A9W8WSH9"/>
<evidence type="ECO:0000313" key="1">
    <source>
        <dbReference type="EMBL" id="KAJ4331995.1"/>
    </source>
</evidence>
<dbReference type="Proteomes" id="UP001140562">
    <property type="component" value="Unassembled WGS sequence"/>
</dbReference>
<proteinExistence type="predicted"/>
<accession>A0A9W8WSH9</accession>
<protein>
    <submittedName>
        <fullName evidence="1">Uncharacterized protein</fullName>
    </submittedName>
</protein>
<sequence>MSLAKPGASSKAAPKANPAIGASSERTAVLTNCKKLYEYRKERAAVEAEIKALEDDMKKYNDPEAQFYTGLDVLQKWVNVIRICDITKPKLELWFQIAQNFVDTLSEDTKKDAGFAESNAKAIAIKDEFGDLEEYKQVFGECEPLVDG</sequence>